<name>A0A8H7DA03_9AGAR</name>
<protein>
    <submittedName>
        <fullName evidence="2">Uncharacterized protein</fullName>
    </submittedName>
</protein>
<keyword evidence="3" id="KW-1185">Reference proteome</keyword>
<sequence length="147" mass="15792">MYLQLLKIYLKGFVVGYIFSWIFVSGPAFIERYYPAAAPLAAALRWVGDEGTLGIAAASFFLWIAMFCLLVVDGWKFVGHLMSARASRGPTAVEEGFGPLAGGTSSTADASASTPVAMLGDIPPPSLPSLLYLLQERHHFSPPTPAR</sequence>
<evidence type="ECO:0000313" key="2">
    <source>
        <dbReference type="EMBL" id="KAF7367779.1"/>
    </source>
</evidence>
<keyword evidence="1" id="KW-0472">Membrane</keyword>
<keyword evidence="1" id="KW-1133">Transmembrane helix</keyword>
<dbReference type="Proteomes" id="UP000623467">
    <property type="component" value="Unassembled WGS sequence"/>
</dbReference>
<evidence type="ECO:0000256" key="1">
    <source>
        <dbReference type="SAM" id="Phobius"/>
    </source>
</evidence>
<dbReference type="EMBL" id="JACAZH010000005">
    <property type="protein sequence ID" value="KAF7367779.1"/>
    <property type="molecule type" value="Genomic_DNA"/>
</dbReference>
<evidence type="ECO:0000313" key="3">
    <source>
        <dbReference type="Proteomes" id="UP000623467"/>
    </source>
</evidence>
<gene>
    <name evidence="2" type="ORF">MSAN_00842000</name>
</gene>
<feature type="transmembrane region" description="Helical" evidence="1">
    <location>
        <begin position="53"/>
        <end position="72"/>
    </location>
</feature>
<keyword evidence="1" id="KW-0812">Transmembrane</keyword>
<comment type="caution">
    <text evidence="2">The sequence shown here is derived from an EMBL/GenBank/DDBJ whole genome shotgun (WGS) entry which is preliminary data.</text>
</comment>
<reference evidence="2" key="1">
    <citation type="submission" date="2020-05" db="EMBL/GenBank/DDBJ databases">
        <title>Mycena genomes resolve the evolution of fungal bioluminescence.</title>
        <authorList>
            <person name="Tsai I.J."/>
        </authorList>
    </citation>
    <scope>NUCLEOTIDE SEQUENCE</scope>
    <source>
        <strain evidence="2">160909Yilan</strain>
    </source>
</reference>
<accession>A0A8H7DA03</accession>
<proteinExistence type="predicted"/>
<organism evidence="2 3">
    <name type="scientific">Mycena sanguinolenta</name>
    <dbReference type="NCBI Taxonomy" id="230812"/>
    <lineage>
        <taxon>Eukaryota</taxon>
        <taxon>Fungi</taxon>
        <taxon>Dikarya</taxon>
        <taxon>Basidiomycota</taxon>
        <taxon>Agaricomycotina</taxon>
        <taxon>Agaricomycetes</taxon>
        <taxon>Agaricomycetidae</taxon>
        <taxon>Agaricales</taxon>
        <taxon>Marasmiineae</taxon>
        <taxon>Mycenaceae</taxon>
        <taxon>Mycena</taxon>
    </lineage>
</organism>
<dbReference type="AlphaFoldDB" id="A0A8H7DA03"/>
<dbReference type="OrthoDB" id="10644953at2759"/>
<feature type="transmembrane region" description="Helical" evidence="1">
    <location>
        <begin position="12"/>
        <end position="30"/>
    </location>
</feature>